<name>A0A9X3J588_9BACT</name>
<dbReference type="RefSeq" id="WP_267777991.1">
    <property type="nucleotide sequence ID" value="NZ_JAPNKE010000002.1"/>
</dbReference>
<keyword evidence="3" id="KW-1185">Reference proteome</keyword>
<dbReference type="Proteomes" id="UP001150924">
    <property type="component" value="Unassembled WGS sequence"/>
</dbReference>
<feature type="region of interest" description="Disordered" evidence="1">
    <location>
        <begin position="159"/>
        <end position="190"/>
    </location>
</feature>
<accession>A0A9X3J588</accession>
<evidence type="ECO:0000256" key="1">
    <source>
        <dbReference type="SAM" id="MobiDB-lite"/>
    </source>
</evidence>
<feature type="compositionally biased region" description="Basic and acidic residues" evidence="1">
    <location>
        <begin position="42"/>
        <end position="62"/>
    </location>
</feature>
<feature type="compositionally biased region" description="Low complexity" evidence="1">
    <location>
        <begin position="17"/>
        <end position="36"/>
    </location>
</feature>
<protein>
    <submittedName>
        <fullName evidence="2">Uncharacterized protein</fullName>
    </submittedName>
</protein>
<gene>
    <name evidence="2" type="ORF">OV079_51630</name>
</gene>
<feature type="region of interest" description="Disordered" evidence="1">
    <location>
        <begin position="17"/>
        <end position="126"/>
    </location>
</feature>
<evidence type="ECO:0000313" key="3">
    <source>
        <dbReference type="Proteomes" id="UP001150924"/>
    </source>
</evidence>
<feature type="compositionally biased region" description="Basic residues" evidence="1">
    <location>
        <begin position="165"/>
        <end position="177"/>
    </location>
</feature>
<comment type="caution">
    <text evidence="2">The sequence shown here is derived from an EMBL/GenBank/DDBJ whole genome shotgun (WGS) entry which is preliminary data.</text>
</comment>
<sequence length="190" mass="20678">MLRALNKKCGLVRACSADSWARSASRRSSSSALERAPPIVDALERRRGDEQGHGHDHGDPQHLRAAGGDVRDPPDRGVEAHRELGRDDHRDCDGPAAGDPPQRPTATDEHRREHQVEQPAGEQRTRTMIVALKANVRASSAKLERPSAPSIAVRAAGTNATIHASSRRSSAHARRRVRSDELRLPTCGRG</sequence>
<dbReference type="EMBL" id="JAPNKE010000002">
    <property type="protein sequence ID" value="MCY1013843.1"/>
    <property type="molecule type" value="Genomic_DNA"/>
</dbReference>
<feature type="compositionally biased region" description="Basic and acidic residues" evidence="1">
    <location>
        <begin position="106"/>
        <end position="116"/>
    </location>
</feature>
<dbReference type="AlphaFoldDB" id="A0A9X3J588"/>
<reference evidence="2" key="1">
    <citation type="submission" date="2022-11" db="EMBL/GenBank/DDBJ databases">
        <title>Minimal conservation of predation-associated metabolite biosynthetic gene clusters underscores biosynthetic potential of Myxococcota including descriptions for ten novel species: Archangium lansinium sp. nov., Myxococcus landrumus sp. nov., Nannocystis bai.</title>
        <authorList>
            <person name="Ahearne A."/>
            <person name="Stevens C."/>
            <person name="Phillips K."/>
        </authorList>
    </citation>
    <scope>NUCLEOTIDE SEQUENCE</scope>
    <source>
        <strain evidence="2">Na p29</strain>
    </source>
</reference>
<organism evidence="2 3">
    <name type="scientific">Nannocystis pusilla</name>
    <dbReference type="NCBI Taxonomy" id="889268"/>
    <lineage>
        <taxon>Bacteria</taxon>
        <taxon>Pseudomonadati</taxon>
        <taxon>Myxococcota</taxon>
        <taxon>Polyangia</taxon>
        <taxon>Nannocystales</taxon>
        <taxon>Nannocystaceae</taxon>
        <taxon>Nannocystis</taxon>
    </lineage>
</organism>
<proteinExistence type="predicted"/>
<evidence type="ECO:0000313" key="2">
    <source>
        <dbReference type="EMBL" id="MCY1013843.1"/>
    </source>
</evidence>
<feature type="compositionally biased region" description="Basic and acidic residues" evidence="1">
    <location>
        <begin position="69"/>
        <end position="93"/>
    </location>
</feature>